<dbReference type="Pfam" id="PF09937">
    <property type="entry name" value="DUF2169"/>
    <property type="match status" value="1"/>
</dbReference>
<dbReference type="EMBL" id="JACIDV010000011">
    <property type="protein sequence ID" value="MBB3947535.1"/>
    <property type="molecule type" value="Genomic_DNA"/>
</dbReference>
<dbReference type="AlphaFoldDB" id="A0A7W6CF86"/>
<gene>
    <name evidence="2" type="ORF">GGQ73_003503</name>
</gene>
<feature type="domain" description="DUF2169" evidence="1">
    <location>
        <begin position="22"/>
        <end position="336"/>
    </location>
</feature>
<dbReference type="RefSeq" id="WP_183897185.1">
    <property type="nucleotide sequence ID" value="NZ_JACIDV010000011.1"/>
</dbReference>
<protein>
    <recommendedName>
        <fullName evidence="1">DUF2169 domain-containing protein</fullName>
    </recommendedName>
</protein>
<dbReference type="InterPro" id="IPR018683">
    <property type="entry name" value="DUF2169"/>
</dbReference>
<accession>A0A7W6CF86</accession>
<organism evidence="2 3">
    <name type="scientific">Rhizobium skierniewicense</name>
    <dbReference type="NCBI Taxonomy" id="984260"/>
    <lineage>
        <taxon>Bacteria</taxon>
        <taxon>Pseudomonadati</taxon>
        <taxon>Pseudomonadota</taxon>
        <taxon>Alphaproteobacteria</taxon>
        <taxon>Hyphomicrobiales</taxon>
        <taxon>Rhizobiaceae</taxon>
        <taxon>Rhizobium/Agrobacterium group</taxon>
        <taxon>Rhizobium</taxon>
    </lineage>
</organism>
<name>A0A7W6CF86_9HYPH</name>
<comment type="caution">
    <text evidence="2">The sequence shown here is derived from an EMBL/GenBank/DDBJ whole genome shotgun (WGS) entry which is preliminary data.</text>
</comment>
<dbReference type="Proteomes" id="UP000565286">
    <property type="component" value="Unassembled WGS sequence"/>
</dbReference>
<sequence length="372" mass="42270">MELDNRLPFPAMAFRQFDTEGELDCVVSVRATFTHVQDGMLEIAEEQESFQWEDAYEGDPHQTALLRQSDLTPDKPGTDVTFLGHAWSPSGEPEPSWRASLKLGLVFKEIDVSGPRFWEPVIKEKWAGFSAKEPKRVIADWTLTEPEPARSVSVCWRNAYGGAIPGTGDIETETPVDVERRNPLGCGIVNLEMPSNTQPVPAPQITAPDEPLDWRQTPEPQGLGLVSPWWRSRQQHAGTYDDDWVEQRHPLLPRDFDRRFWQSAHPDLITAPHLRGDEAYELSNLHPHYLVARGELPGLKLGVHCSREDRDDWHVLELDGVQFDWRNDGRVLLTWRVRFPLPDAGETTLTLTRVRLIPPEVETAKVNEGEMA</sequence>
<evidence type="ECO:0000259" key="1">
    <source>
        <dbReference type="Pfam" id="PF09937"/>
    </source>
</evidence>
<evidence type="ECO:0000313" key="3">
    <source>
        <dbReference type="Proteomes" id="UP000565286"/>
    </source>
</evidence>
<reference evidence="2 3" key="1">
    <citation type="submission" date="2020-08" db="EMBL/GenBank/DDBJ databases">
        <title>Genomic Encyclopedia of Type Strains, Phase IV (KMG-IV): sequencing the most valuable type-strain genomes for metagenomic binning, comparative biology and taxonomic classification.</title>
        <authorList>
            <person name="Goeker M."/>
        </authorList>
    </citation>
    <scope>NUCLEOTIDE SEQUENCE [LARGE SCALE GENOMIC DNA]</scope>
    <source>
        <strain evidence="2 3">DSM 26438</strain>
    </source>
</reference>
<proteinExistence type="predicted"/>
<evidence type="ECO:0000313" key="2">
    <source>
        <dbReference type="EMBL" id="MBB3947535.1"/>
    </source>
</evidence>
<keyword evidence="3" id="KW-1185">Reference proteome</keyword>